<organism evidence="1">
    <name type="scientific">marine sediment metagenome</name>
    <dbReference type="NCBI Taxonomy" id="412755"/>
    <lineage>
        <taxon>unclassified sequences</taxon>
        <taxon>metagenomes</taxon>
        <taxon>ecological metagenomes</taxon>
    </lineage>
</organism>
<proteinExistence type="predicted"/>
<comment type="caution">
    <text evidence="1">The sequence shown here is derived from an EMBL/GenBank/DDBJ whole genome shotgun (WGS) entry which is preliminary data.</text>
</comment>
<reference evidence="1" key="1">
    <citation type="journal article" date="2014" name="Front. Microbiol.">
        <title>High frequency of phylogenetically diverse reductive dehalogenase-homologous genes in deep subseafloor sedimentary metagenomes.</title>
        <authorList>
            <person name="Kawai M."/>
            <person name="Futagami T."/>
            <person name="Toyoda A."/>
            <person name="Takaki Y."/>
            <person name="Nishi S."/>
            <person name="Hori S."/>
            <person name="Arai W."/>
            <person name="Tsubouchi T."/>
            <person name="Morono Y."/>
            <person name="Uchiyama I."/>
            <person name="Ito T."/>
            <person name="Fujiyama A."/>
            <person name="Inagaki F."/>
            <person name="Takami H."/>
        </authorList>
    </citation>
    <scope>NUCLEOTIDE SEQUENCE</scope>
    <source>
        <strain evidence="1">Expedition CK06-06</strain>
    </source>
</reference>
<evidence type="ECO:0000313" key="1">
    <source>
        <dbReference type="EMBL" id="GAG23015.1"/>
    </source>
</evidence>
<protein>
    <submittedName>
        <fullName evidence="1">Uncharacterized protein</fullName>
    </submittedName>
</protein>
<accession>X0VXJ8</accession>
<feature type="non-terminal residue" evidence="1">
    <location>
        <position position="1"/>
    </location>
</feature>
<feature type="non-terminal residue" evidence="1">
    <location>
        <position position="257"/>
    </location>
</feature>
<dbReference type="EMBL" id="BARS01037148">
    <property type="protein sequence ID" value="GAG23015.1"/>
    <property type="molecule type" value="Genomic_DNA"/>
</dbReference>
<gene>
    <name evidence="1" type="ORF">S01H1_56995</name>
</gene>
<name>X0VXJ8_9ZZZZ</name>
<dbReference type="AlphaFoldDB" id="X0VXJ8"/>
<sequence>TELQGALTSGSGADGSLSVETELQVDLTFGSGVDGFLNILRGLKSLYGDLTGTSGIDGSLDGQPELGSSIAEISGAEGALDGQPGLESSIIEISGTSTDLSNESYLLCERSVEDGEPEELYLFSKIGSVDYWSYTSGDSDISYSDKDYNAVLISRGDIKLDSNSLKTQLEIKTSLSNPFVRNFISESIEGTISLTIYRRHFDFYVTYWKGYVRGIIFKPNSKIAIISAGLKTSSLKRYGLMRKYQRNCGLALYSTWC</sequence>